<dbReference type="PRINTS" id="PR00123">
    <property type="entry name" value="ATPASEA"/>
</dbReference>
<keyword evidence="9 14" id="KW-1133">Transmembrane helix</keyword>
<comment type="subunit">
    <text evidence="4">F-type ATPases have 2 components, CF(1) - the catalytic core - and CF(0) - the membrane proton channel. CF(1) has five subunits: alpha(3), beta(3), gamma(1), delta(1), epsilon(1). CF(0) has three main subunits: a, b and c.</text>
</comment>
<evidence type="ECO:0000256" key="2">
    <source>
        <dbReference type="ARBA" id="ARBA00004141"/>
    </source>
</evidence>
<dbReference type="RefSeq" id="YP_009945139.1">
    <property type="nucleotide sequence ID" value="NC_051484.1"/>
</dbReference>
<feature type="transmembrane region" description="Helical" evidence="14">
    <location>
        <begin position="167"/>
        <end position="190"/>
    </location>
</feature>
<dbReference type="GO" id="GO:0005743">
    <property type="term" value="C:mitochondrial inner membrane"/>
    <property type="evidence" value="ECO:0007669"/>
    <property type="project" value="UniProtKB-SubCell"/>
</dbReference>
<dbReference type="InterPro" id="IPR045083">
    <property type="entry name" value="ATP_synth_F0_asu_bact/mt"/>
</dbReference>
<evidence type="ECO:0000256" key="13">
    <source>
        <dbReference type="RuleBase" id="RU004450"/>
    </source>
</evidence>
<evidence type="ECO:0000256" key="9">
    <source>
        <dbReference type="ARBA" id="ARBA00022989"/>
    </source>
</evidence>
<dbReference type="PANTHER" id="PTHR11410:SF0">
    <property type="entry name" value="ATP SYNTHASE SUBUNIT A"/>
    <property type="match status" value="1"/>
</dbReference>
<keyword evidence="6" id="KW-0138">CF(0)</keyword>
<evidence type="ECO:0000256" key="3">
    <source>
        <dbReference type="ARBA" id="ARBA00006810"/>
    </source>
</evidence>
<dbReference type="NCBIfam" id="TIGR01131">
    <property type="entry name" value="ATP_synt_6_or_A"/>
    <property type="match status" value="1"/>
</dbReference>
<comment type="similarity">
    <text evidence="3">Belongs to the ATPase A chain family.</text>
</comment>
<dbReference type="AlphaFoldDB" id="A0A7L8EYX9"/>
<geneLocation type="mitochondrion" evidence="15"/>
<dbReference type="InterPro" id="IPR023011">
    <property type="entry name" value="ATP_synth_F0_asu_AS"/>
</dbReference>
<proteinExistence type="inferred from homology"/>
<keyword evidence="7 14" id="KW-0812">Transmembrane</keyword>
<evidence type="ECO:0000256" key="1">
    <source>
        <dbReference type="ARBA" id="ARBA00002070"/>
    </source>
</evidence>
<keyword evidence="15" id="KW-0496">Mitochondrion</keyword>
<dbReference type="Pfam" id="PF00119">
    <property type="entry name" value="ATP-synt_A"/>
    <property type="match status" value="1"/>
</dbReference>
<evidence type="ECO:0000256" key="5">
    <source>
        <dbReference type="ARBA" id="ARBA00022448"/>
    </source>
</evidence>
<evidence type="ECO:0000256" key="4">
    <source>
        <dbReference type="ARBA" id="ARBA00011648"/>
    </source>
</evidence>
<organism evidence="15">
    <name type="scientific">Nomia chalybeata</name>
    <dbReference type="NCBI Taxonomy" id="2448184"/>
    <lineage>
        <taxon>Eukaryota</taxon>
        <taxon>Metazoa</taxon>
        <taxon>Ecdysozoa</taxon>
        <taxon>Arthropoda</taxon>
        <taxon>Hexapoda</taxon>
        <taxon>Insecta</taxon>
        <taxon>Pterygota</taxon>
        <taxon>Neoptera</taxon>
        <taxon>Endopterygota</taxon>
        <taxon>Hymenoptera</taxon>
        <taxon>Apocrita</taxon>
        <taxon>Aculeata</taxon>
        <taxon>Apoidea</taxon>
        <taxon>Anthophila</taxon>
        <taxon>Halictidae</taxon>
        <taxon>Nomiinae</taxon>
        <taxon>Nomia</taxon>
        <taxon>Acunomia</taxon>
    </lineage>
</organism>
<dbReference type="PANTHER" id="PTHR11410">
    <property type="entry name" value="ATP SYNTHASE SUBUNIT A"/>
    <property type="match status" value="1"/>
</dbReference>
<protein>
    <recommendedName>
        <fullName evidence="13">ATP synthase subunit a</fullName>
    </recommendedName>
</protein>
<dbReference type="EMBL" id="MT645078">
    <property type="protein sequence ID" value="QOE17503.1"/>
    <property type="molecule type" value="Genomic_DNA"/>
</dbReference>
<reference evidence="15" key="2">
    <citation type="submission" date="2020-06" db="EMBL/GenBank/DDBJ databases">
        <authorList>
            <person name="Li H.Y."/>
            <person name="Lu H.H."/>
            <person name="Fan X.D."/>
            <person name="Huang D.Y."/>
        </authorList>
    </citation>
    <scope>NUCLEOTIDE SEQUENCE</scope>
</reference>
<evidence type="ECO:0000256" key="12">
    <source>
        <dbReference type="ARBA" id="ARBA00023310"/>
    </source>
</evidence>
<gene>
    <name evidence="15" type="primary">atp6</name>
</gene>
<evidence type="ECO:0000256" key="8">
    <source>
        <dbReference type="ARBA" id="ARBA00022781"/>
    </source>
</evidence>
<comment type="subcellular location">
    <subcellularLocation>
        <location evidence="2">Membrane</location>
        <topology evidence="2">Multi-pass membrane protein</topology>
    </subcellularLocation>
    <subcellularLocation>
        <location evidence="13">Mitochondrion inner membrane</location>
        <topology evidence="13">Multi-pass membrane protein</topology>
    </subcellularLocation>
</comment>
<accession>A0A7L8EYX9</accession>
<evidence type="ECO:0000256" key="6">
    <source>
        <dbReference type="ARBA" id="ARBA00022547"/>
    </source>
</evidence>
<keyword evidence="10" id="KW-0406">Ion transport</keyword>
<dbReference type="Gene3D" id="1.20.120.220">
    <property type="entry name" value="ATP synthase, F0 complex, subunit A"/>
    <property type="match status" value="1"/>
</dbReference>
<evidence type="ECO:0000313" key="15">
    <source>
        <dbReference type="EMBL" id="QOE17503.1"/>
    </source>
</evidence>
<keyword evidence="8" id="KW-0375">Hydrogen ion transport</keyword>
<dbReference type="SUPFAM" id="SSF81336">
    <property type="entry name" value="F1F0 ATP synthase subunit A"/>
    <property type="match status" value="1"/>
</dbReference>
<feature type="transmembrane region" description="Helical" evidence="14">
    <location>
        <begin position="197"/>
        <end position="218"/>
    </location>
</feature>
<keyword evidence="12" id="KW-0066">ATP synthesis</keyword>
<feature type="transmembrane region" description="Helical" evidence="14">
    <location>
        <begin position="66"/>
        <end position="92"/>
    </location>
</feature>
<comment type="function">
    <text evidence="1">Mitochondrial membrane ATP synthase (F(1)F(0) ATP synthase or Complex V) produces ATP from ADP in the presence of a proton gradient across the membrane which is generated by electron transport complexes of the respiratory chain. F-type ATPases consist of two structural domains, F(1) - containing the extramembraneous catalytic core and F(0) - containing the membrane proton channel, linked together by a central stalk and a peripheral stalk. During catalysis, ATP synthesis in the catalytic domain of F(1) is coupled via a rotary mechanism of the central stalk subunits to proton translocation. Key component of the proton channel; it may play a direct role in the translocation of protons across the membrane.</text>
</comment>
<feature type="transmembrane region" description="Helical" evidence="14">
    <location>
        <begin position="137"/>
        <end position="155"/>
    </location>
</feature>
<dbReference type="GO" id="GO:0045259">
    <property type="term" value="C:proton-transporting ATP synthase complex"/>
    <property type="evidence" value="ECO:0007669"/>
    <property type="project" value="UniProtKB-KW"/>
</dbReference>
<reference evidence="15" key="1">
    <citation type="journal article" date="2020" name="Mitochondrial DNA Part B Resour">
        <title>The complete mitogenome of Nomia chalybeata (Hymenoptera: Halictidae) and phylogenetic analysis.</title>
        <authorList>
            <person name="Li H."/>
            <person name="Lu H."/>
            <person name="Huang S."/>
            <person name="Fan X."/>
            <person name="Luo A."/>
            <person name="Huang D."/>
        </authorList>
    </citation>
    <scope>NUCLEOTIDE SEQUENCE</scope>
</reference>
<evidence type="ECO:0000256" key="10">
    <source>
        <dbReference type="ARBA" id="ARBA00023065"/>
    </source>
</evidence>
<feature type="transmembrane region" description="Helical" evidence="14">
    <location>
        <begin position="20"/>
        <end position="38"/>
    </location>
</feature>
<keyword evidence="11 14" id="KW-0472">Membrane</keyword>
<dbReference type="PROSITE" id="PS00449">
    <property type="entry name" value="ATPASE_A"/>
    <property type="match status" value="1"/>
</dbReference>
<sequence>MMTNMFSIFDPSTSNNLSLNWMIMIWPIIIFNWMYWLIPSRFSMLWIKLLNFIYNEFKILTKKNNYYNLIMFISMFLFILNINMISLMPYIFTPTSHMNFNLSMALSMWISLMLFGWILNTNFMFMHLVPMNTPMMLMSFMVIIESISIMIRPWTLSIRLSANMLSGHLLLSLLGSSMQNNLLIIPMMIIIQNMLMLLEMSVAFIQSYVFSILSLLYFNEIK</sequence>
<dbReference type="GeneID" id="60235987"/>
<dbReference type="InterPro" id="IPR000568">
    <property type="entry name" value="ATP_synth_F0_asu"/>
</dbReference>
<dbReference type="InterPro" id="IPR035908">
    <property type="entry name" value="F0_ATP_A_sf"/>
</dbReference>
<dbReference type="GO" id="GO:0046933">
    <property type="term" value="F:proton-transporting ATP synthase activity, rotational mechanism"/>
    <property type="evidence" value="ECO:0007669"/>
    <property type="project" value="TreeGrafter"/>
</dbReference>
<keyword evidence="5" id="KW-0813">Transport</keyword>
<evidence type="ECO:0000256" key="7">
    <source>
        <dbReference type="ARBA" id="ARBA00022692"/>
    </source>
</evidence>
<evidence type="ECO:0000256" key="14">
    <source>
        <dbReference type="SAM" id="Phobius"/>
    </source>
</evidence>
<evidence type="ECO:0000256" key="11">
    <source>
        <dbReference type="ARBA" id="ARBA00023136"/>
    </source>
</evidence>
<name>A0A7L8EYX9_9HYME</name>
<dbReference type="CDD" id="cd00310">
    <property type="entry name" value="ATP-synt_Fo_a_6"/>
    <property type="match status" value="1"/>
</dbReference>
<feature type="transmembrane region" description="Helical" evidence="14">
    <location>
        <begin position="104"/>
        <end position="125"/>
    </location>
</feature>